<feature type="domain" description="Flagellar basal-body/hook protein C-terminal" evidence="7">
    <location>
        <begin position="454"/>
        <end position="491"/>
    </location>
</feature>
<evidence type="ECO:0000256" key="1">
    <source>
        <dbReference type="ARBA" id="ARBA00004365"/>
    </source>
</evidence>
<evidence type="ECO:0000259" key="8">
    <source>
        <dbReference type="Pfam" id="PF22638"/>
    </source>
</evidence>
<dbReference type="PANTHER" id="PTHR30033:SF1">
    <property type="entry name" value="FLAGELLAR HOOK-ASSOCIATED PROTEIN 1"/>
    <property type="match status" value="1"/>
</dbReference>
<dbReference type="NCBIfam" id="TIGR02492">
    <property type="entry name" value="flgK_ends"/>
    <property type="match status" value="1"/>
</dbReference>
<dbReference type="EMBL" id="QQTP01000001">
    <property type="protein sequence ID" value="RDJ29450.1"/>
    <property type="molecule type" value="Genomic_DNA"/>
</dbReference>
<reference evidence="10" key="1">
    <citation type="submission" date="2018-07" db="EMBL/GenBank/DDBJ databases">
        <authorList>
            <person name="Safronova V.I."/>
            <person name="Chirak E.R."/>
            <person name="Sazanova A.L."/>
        </authorList>
    </citation>
    <scope>NUCLEOTIDE SEQUENCE [LARGE SCALE GENOMIC DNA]</scope>
    <source>
        <strain evidence="10">RCAM04685</strain>
    </source>
</reference>
<feature type="domain" description="Flagellar hook-associated protein FlgK helical" evidence="8">
    <location>
        <begin position="85"/>
        <end position="304"/>
    </location>
</feature>
<dbReference type="InterPro" id="IPR010930">
    <property type="entry name" value="Flg_bb/hook_C_dom"/>
</dbReference>
<evidence type="ECO:0000256" key="5">
    <source>
        <dbReference type="ARBA" id="ARBA00022525"/>
    </source>
</evidence>
<dbReference type="Proteomes" id="UP000255207">
    <property type="component" value="Unassembled WGS sequence"/>
</dbReference>
<comment type="similarity">
    <text evidence="3">Belongs to the flagella basal body rod proteins family.</text>
</comment>
<dbReference type="OrthoDB" id="7181295at2"/>
<comment type="subcellular location">
    <subcellularLocation>
        <location evidence="1">Bacterial flagellum</location>
    </subcellularLocation>
    <subcellularLocation>
        <location evidence="2">Secreted</location>
    </subcellularLocation>
</comment>
<gene>
    <name evidence="9" type="ORF">DWE98_02555</name>
</gene>
<dbReference type="InterPro" id="IPR002371">
    <property type="entry name" value="FlgK"/>
</dbReference>
<dbReference type="InterPro" id="IPR053927">
    <property type="entry name" value="FlgK_helical"/>
</dbReference>
<evidence type="ECO:0000259" key="7">
    <source>
        <dbReference type="Pfam" id="PF06429"/>
    </source>
</evidence>
<evidence type="ECO:0000313" key="10">
    <source>
        <dbReference type="Proteomes" id="UP000255207"/>
    </source>
</evidence>
<keyword evidence="10" id="KW-1185">Reference proteome</keyword>
<protein>
    <recommendedName>
        <fullName evidence="4">Flagellar hook-associated protein 1</fullName>
    </recommendedName>
</protein>
<evidence type="ECO:0000256" key="4">
    <source>
        <dbReference type="ARBA" id="ARBA00016244"/>
    </source>
</evidence>
<dbReference type="Pfam" id="PF22638">
    <property type="entry name" value="FlgK_D1"/>
    <property type="match status" value="1"/>
</dbReference>
<dbReference type="SUPFAM" id="SSF64518">
    <property type="entry name" value="Phase 1 flagellin"/>
    <property type="match status" value="1"/>
</dbReference>
<dbReference type="PANTHER" id="PTHR30033">
    <property type="entry name" value="FLAGELLAR HOOK-ASSOCIATED PROTEIN 1"/>
    <property type="match status" value="1"/>
</dbReference>
<dbReference type="GO" id="GO:0044780">
    <property type="term" value="P:bacterial-type flagellum assembly"/>
    <property type="evidence" value="ECO:0007669"/>
    <property type="project" value="InterPro"/>
</dbReference>
<evidence type="ECO:0000256" key="2">
    <source>
        <dbReference type="ARBA" id="ARBA00004613"/>
    </source>
</evidence>
<accession>A0A370LC95</accession>
<dbReference type="Pfam" id="PF06429">
    <property type="entry name" value="Flg_bbr_C"/>
    <property type="match status" value="1"/>
</dbReference>
<evidence type="ECO:0000256" key="3">
    <source>
        <dbReference type="ARBA" id="ARBA00009677"/>
    </source>
</evidence>
<organism evidence="9 10">
    <name type="scientific">Bosea caraganae</name>
    <dbReference type="NCBI Taxonomy" id="2763117"/>
    <lineage>
        <taxon>Bacteria</taxon>
        <taxon>Pseudomonadati</taxon>
        <taxon>Pseudomonadota</taxon>
        <taxon>Alphaproteobacteria</taxon>
        <taxon>Hyphomicrobiales</taxon>
        <taxon>Boseaceae</taxon>
        <taxon>Bosea</taxon>
    </lineage>
</organism>
<dbReference type="GO" id="GO:0005576">
    <property type="term" value="C:extracellular region"/>
    <property type="evidence" value="ECO:0007669"/>
    <property type="project" value="UniProtKB-SubCell"/>
</dbReference>
<name>A0A370LC95_9HYPH</name>
<evidence type="ECO:0000256" key="6">
    <source>
        <dbReference type="ARBA" id="ARBA00023143"/>
    </source>
</evidence>
<keyword evidence="9" id="KW-0966">Cell projection</keyword>
<keyword evidence="9" id="KW-0969">Cilium</keyword>
<dbReference type="AlphaFoldDB" id="A0A370LC95"/>
<dbReference type="GO" id="GO:0005198">
    <property type="term" value="F:structural molecule activity"/>
    <property type="evidence" value="ECO:0007669"/>
    <property type="project" value="InterPro"/>
</dbReference>
<comment type="caution">
    <text evidence="9">The sequence shown here is derived from an EMBL/GenBank/DDBJ whole genome shotgun (WGS) entry which is preliminary data.</text>
</comment>
<dbReference type="GO" id="GO:0009424">
    <property type="term" value="C:bacterial-type flagellum hook"/>
    <property type="evidence" value="ECO:0007669"/>
    <property type="project" value="InterPro"/>
</dbReference>
<proteinExistence type="inferred from homology"/>
<evidence type="ECO:0000313" key="9">
    <source>
        <dbReference type="EMBL" id="RDJ29450.1"/>
    </source>
</evidence>
<keyword evidence="5" id="KW-0964">Secreted</keyword>
<sequence length="495" mass="52001">MSLSSALNVAQSSLSATSMHTSILSRNVAGSDDPNFHRKSAFQVTSYNGAVRIASIGRAMDAVLFAGKLASTSSTAAQQSIVDSLTQLEATVNDPELDQSLAAKLGKLTNALQEYSVTPDDPILAQAVLSQAGELARSLNEASDAVRGVREQADTDMANGVSRVNKLLSEFESVNRSIVKGSQSGTDITDQLDTRDRLLTELSQEIGISVQTRSNNDMVIYTDSGVTLFETVPRTVKMAPSYTLAAGATANALYIDGVAVTGANAVMPIKSGQIYGASVIRDDVAVTYQRQLDEIARGLVEVFAESDQGTPPTAPDAAGLFIYGASAPPIAVPPTGVAVPGLASSIRINPNADPAQGGDLDRLRDGGMSDPANPDFNYNLSGAAGFTDRIQEVISKLGAERTFDAATQADPTNSLAGFASSSVGWLEGRRQIADESLGYENALLDRTTEALSNATGVNVNDEMALMMELERSYNASSMILTTIDRMINSLLTAVG</sequence>
<keyword evidence="9" id="KW-0282">Flagellum</keyword>
<keyword evidence="6" id="KW-0975">Bacterial flagellum</keyword>
<dbReference type="RefSeq" id="WP_114827568.1">
    <property type="nucleotide sequence ID" value="NZ_QQTO01000019.1"/>
</dbReference>